<name>A0AAQ3KBC6_9LILI</name>
<protein>
    <submittedName>
        <fullName evidence="1">Uncharacterized protein</fullName>
    </submittedName>
</protein>
<evidence type="ECO:0000313" key="2">
    <source>
        <dbReference type="Proteomes" id="UP001327560"/>
    </source>
</evidence>
<gene>
    <name evidence="1" type="ORF">Cni_G12794</name>
</gene>
<evidence type="ECO:0000313" key="1">
    <source>
        <dbReference type="EMBL" id="WOL04073.1"/>
    </source>
</evidence>
<dbReference type="Proteomes" id="UP001327560">
    <property type="component" value="Chromosome 4"/>
</dbReference>
<proteinExistence type="predicted"/>
<organism evidence="1 2">
    <name type="scientific">Canna indica</name>
    <name type="common">Indian-shot</name>
    <dbReference type="NCBI Taxonomy" id="4628"/>
    <lineage>
        <taxon>Eukaryota</taxon>
        <taxon>Viridiplantae</taxon>
        <taxon>Streptophyta</taxon>
        <taxon>Embryophyta</taxon>
        <taxon>Tracheophyta</taxon>
        <taxon>Spermatophyta</taxon>
        <taxon>Magnoliopsida</taxon>
        <taxon>Liliopsida</taxon>
        <taxon>Zingiberales</taxon>
        <taxon>Cannaceae</taxon>
        <taxon>Canna</taxon>
    </lineage>
</organism>
<keyword evidence="2" id="KW-1185">Reference proteome</keyword>
<dbReference type="EMBL" id="CP136893">
    <property type="protein sequence ID" value="WOL04073.1"/>
    <property type="molecule type" value="Genomic_DNA"/>
</dbReference>
<dbReference type="AlphaFoldDB" id="A0AAQ3KBC6"/>
<accession>A0AAQ3KBC6</accession>
<reference evidence="1 2" key="1">
    <citation type="submission" date="2023-10" db="EMBL/GenBank/DDBJ databases">
        <title>Chromosome-scale genome assembly provides insights into flower coloration mechanisms of Canna indica.</title>
        <authorList>
            <person name="Li C."/>
        </authorList>
    </citation>
    <scope>NUCLEOTIDE SEQUENCE [LARGE SCALE GENOMIC DNA]</scope>
    <source>
        <tissue evidence="1">Flower</tissue>
    </source>
</reference>
<sequence length="106" mass="12019">MNLDLQGIIDGSIPIIKRNKISRTHIPGTSAQWVLILRSYRTVEECQNGATNDDCEDKFHGAQLEDRVPLMKNIDEWFVSLLVVTASLGPSFVSRITTSFRQEQEK</sequence>